<keyword evidence="3" id="KW-1185">Reference proteome</keyword>
<dbReference type="KEGG" id="mauu:NCTC10437_03584"/>
<gene>
    <name evidence="2" type="ORF">NCTC10437_03584</name>
</gene>
<feature type="region of interest" description="Disordered" evidence="1">
    <location>
        <begin position="1"/>
        <end position="43"/>
    </location>
</feature>
<accession>A0A3S4TZE8</accession>
<organism evidence="2 3">
    <name type="scientific">Mycolicibacterium aurum</name>
    <name type="common">Mycobacterium aurum</name>
    <dbReference type="NCBI Taxonomy" id="1791"/>
    <lineage>
        <taxon>Bacteria</taxon>
        <taxon>Bacillati</taxon>
        <taxon>Actinomycetota</taxon>
        <taxon>Actinomycetes</taxon>
        <taxon>Mycobacteriales</taxon>
        <taxon>Mycobacteriaceae</taxon>
        <taxon>Mycolicibacterium</taxon>
    </lineage>
</organism>
<evidence type="ECO:0000313" key="2">
    <source>
        <dbReference type="EMBL" id="VEG56566.1"/>
    </source>
</evidence>
<name>A0A3S4TZE8_MYCAU</name>
<proteinExistence type="predicted"/>
<evidence type="ECO:0000256" key="1">
    <source>
        <dbReference type="SAM" id="MobiDB-lite"/>
    </source>
</evidence>
<sequence length="69" mass="7338">MDEPQRKVVGNGLRGRPPNGIQGGMGTVDPDDDGPDPRMPMRHHGAMARSTFSAPEFAASAKTRYAVSS</sequence>
<dbReference type="Proteomes" id="UP000279306">
    <property type="component" value="Chromosome"/>
</dbReference>
<evidence type="ECO:0000313" key="3">
    <source>
        <dbReference type="Proteomes" id="UP000279306"/>
    </source>
</evidence>
<dbReference type="AlphaFoldDB" id="A0A3S4TZE8"/>
<dbReference type="RefSeq" id="WP_232786828.1">
    <property type="nucleotide sequence ID" value="NZ_CVQQ01000009.1"/>
</dbReference>
<reference evidence="2 3" key="1">
    <citation type="submission" date="2018-12" db="EMBL/GenBank/DDBJ databases">
        <authorList>
            <consortium name="Pathogen Informatics"/>
        </authorList>
    </citation>
    <scope>NUCLEOTIDE SEQUENCE [LARGE SCALE GENOMIC DNA]</scope>
    <source>
        <strain evidence="2 3">NCTC10437</strain>
    </source>
</reference>
<dbReference type="EMBL" id="LR134356">
    <property type="protein sequence ID" value="VEG56566.1"/>
    <property type="molecule type" value="Genomic_DNA"/>
</dbReference>
<protein>
    <submittedName>
        <fullName evidence="2">Uncharacterized protein</fullName>
    </submittedName>
</protein>